<dbReference type="InterPro" id="IPR000157">
    <property type="entry name" value="TIR_dom"/>
</dbReference>
<dbReference type="SMART" id="SM00255">
    <property type="entry name" value="TIR"/>
    <property type="match status" value="2"/>
</dbReference>
<evidence type="ECO:0000313" key="3">
    <source>
        <dbReference type="EMBL" id="KAG2240318.1"/>
    </source>
</evidence>
<dbReference type="FunFam" id="3.40.50.10140:FF:000007">
    <property type="entry name" value="Disease resistance protein (TIR-NBS-LRR class)"/>
    <property type="match status" value="1"/>
</dbReference>
<dbReference type="OrthoDB" id="1097463at2759"/>
<dbReference type="InterPro" id="IPR035897">
    <property type="entry name" value="Toll_tir_struct_dom_sf"/>
</dbReference>
<feature type="domain" description="TIR" evidence="2">
    <location>
        <begin position="349"/>
        <end position="541"/>
    </location>
</feature>
<sequence>MMNFPPSWKRDQVFISFRGKTHRANFVSFLKQELERSGINYYVDENGTRGLPMAILFQRIRESGVALIIFSAKYPESCWCLNELVEIKNQMEIGSVIPFPVFYNLKVNDVKKQTGWFGNHLLITEDRVRKNVDRGSNKSILETETTIWRRREALASVGGATMALSHKRSSDMVFLRELVVKLKKLLDKISSPRNIQTVIQKLLIHPQEAVTSLLQALNLRIPDLKDLITKTSIHSSGLDPLSDDHLVFLDLNSLKNPALAHRLIKTGQSGKILLVLLGSLEDVNESLTFTPLLFPKKPQKYTGNKLLSSSQEIHSQSSSLPVQVTNCSIVFETVESNDNLQNLPGQDNNSDDTLTCFSLLCNIVNCFAMIISPPFQGVSISFGEKQLGESLVSSLKTQLKSNRFSVPEASEMNERIKESKVAIVVFSAKYPDSQQCLDELVEIKKLMDAKEINPFPIFYKLEDESVRELKSRFLLRLLKIEYQVRKNVNRRNEKAILDAEAKIWGWRQALKSIASEPGLSYRHSDDTAFASDIVTKVKELFACRERKPNPTSSNTTTHPVFVEETPMPPQETAAITTVQYNDKDLFYSPSSFLQALNLETTDIEGFNQIPNGLASLSLKGHANLVFLSLSSLDDLVQFQHSDSFQFLQKGLAMTPSGVNRIEEPSRILALEPNRSKQWSDNRLIASDQDHHSNHFPAQIHNDTNLEGNMFFEADSIKRQDA</sequence>
<dbReference type="AlphaFoldDB" id="A0A8X7NXP6"/>
<evidence type="ECO:0000259" key="2">
    <source>
        <dbReference type="PROSITE" id="PS50104"/>
    </source>
</evidence>
<accession>A0A8X7NXP6</accession>
<evidence type="ECO:0000256" key="1">
    <source>
        <dbReference type="ARBA" id="ARBA00023027"/>
    </source>
</evidence>
<dbReference type="Proteomes" id="UP000886595">
    <property type="component" value="Unassembled WGS sequence"/>
</dbReference>
<feature type="domain" description="TIR" evidence="2">
    <location>
        <begin position="9"/>
        <end position="139"/>
    </location>
</feature>
<protein>
    <recommendedName>
        <fullName evidence="2">TIR domain-containing protein</fullName>
    </recommendedName>
</protein>
<organism evidence="3 4">
    <name type="scientific">Brassica carinata</name>
    <name type="common">Ethiopian mustard</name>
    <name type="synonym">Abyssinian cabbage</name>
    <dbReference type="NCBI Taxonomy" id="52824"/>
    <lineage>
        <taxon>Eukaryota</taxon>
        <taxon>Viridiplantae</taxon>
        <taxon>Streptophyta</taxon>
        <taxon>Embryophyta</taxon>
        <taxon>Tracheophyta</taxon>
        <taxon>Spermatophyta</taxon>
        <taxon>Magnoliopsida</taxon>
        <taxon>eudicotyledons</taxon>
        <taxon>Gunneridae</taxon>
        <taxon>Pentapetalae</taxon>
        <taxon>rosids</taxon>
        <taxon>malvids</taxon>
        <taxon>Brassicales</taxon>
        <taxon>Brassicaceae</taxon>
        <taxon>Brassiceae</taxon>
        <taxon>Brassica</taxon>
    </lineage>
</organism>
<proteinExistence type="predicted"/>
<dbReference type="Gene3D" id="3.40.50.10140">
    <property type="entry name" value="Toll/interleukin-1 receptor homology (TIR) domain"/>
    <property type="match status" value="2"/>
</dbReference>
<evidence type="ECO:0000313" key="4">
    <source>
        <dbReference type="Proteomes" id="UP000886595"/>
    </source>
</evidence>
<dbReference type="GO" id="GO:0007165">
    <property type="term" value="P:signal transduction"/>
    <property type="evidence" value="ECO:0007669"/>
    <property type="project" value="InterPro"/>
</dbReference>
<keyword evidence="1" id="KW-0520">NAD</keyword>
<dbReference type="PROSITE" id="PS50104">
    <property type="entry name" value="TIR"/>
    <property type="match status" value="2"/>
</dbReference>
<reference evidence="3 4" key="1">
    <citation type="submission" date="2020-02" db="EMBL/GenBank/DDBJ databases">
        <authorList>
            <person name="Ma Q."/>
            <person name="Huang Y."/>
            <person name="Song X."/>
            <person name="Pei D."/>
        </authorList>
    </citation>
    <scope>NUCLEOTIDE SEQUENCE [LARGE SCALE GENOMIC DNA]</scope>
    <source>
        <strain evidence="3">Sxm20200214</strain>
        <tissue evidence="3">Leaf</tissue>
    </source>
</reference>
<name>A0A8X7NXP6_BRACI</name>
<dbReference type="Pfam" id="PF01582">
    <property type="entry name" value="TIR"/>
    <property type="match status" value="2"/>
</dbReference>
<keyword evidence="4" id="KW-1185">Reference proteome</keyword>
<dbReference type="PANTHER" id="PTHR32009:SF45">
    <property type="entry name" value="DISEASE RESISTANCE PROTEIN (TIR-NBS-LRR CLASS) FAMILY"/>
    <property type="match status" value="1"/>
</dbReference>
<dbReference type="PANTHER" id="PTHR32009">
    <property type="entry name" value="TMV RESISTANCE PROTEIN N-LIKE"/>
    <property type="match status" value="1"/>
</dbReference>
<dbReference type="EMBL" id="JAAMPC010001582">
    <property type="protein sequence ID" value="KAG2240318.1"/>
    <property type="molecule type" value="Genomic_DNA"/>
</dbReference>
<gene>
    <name evidence="3" type="ORF">Bca52824_090808</name>
</gene>
<dbReference type="SUPFAM" id="SSF52200">
    <property type="entry name" value="Toll/Interleukin receptor TIR domain"/>
    <property type="match status" value="2"/>
</dbReference>
<comment type="caution">
    <text evidence="3">The sequence shown here is derived from an EMBL/GenBank/DDBJ whole genome shotgun (WGS) entry which is preliminary data.</text>
</comment>